<evidence type="ECO:0000313" key="2">
    <source>
        <dbReference type="EMBL" id="MDM1049078.1"/>
    </source>
</evidence>
<proteinExistence type="predicted"/>
<keyword evidence="1" id="KW-0812">Transmembrane</keyword>
<protein>
    <submittedName>
        <fullName evidence="2">Uncharacterized protein</fullName>
    </submittedName>
</protein>
<feature type="transmembrane region" description="Helical" evidence="1">
    <location>
        <begin position="5"/>
        <end position="22"/>
    </location>
</feature>
<accession>A0ABT7NPZ4</accession>
<gene>
    <name evidence="2" type="ORF">HX018_12620</name>
</gene>
<evidence type="ECO:0000256" key="1">
    <source>
        <dbReference type="SAM" id="Phobius"/>
    </source>
</evidence>
<dbReference type="RefSeq" id="WP_149525222.1">
    <property type="nucleotide sequence ID" value="NZ_CP030848.1"/>
</dbReference>
<reference evidence="2" key="2">
    <citation type="journal article" date="2022" name="Sci. Total Environ.">
        <title>Prevalence, transmission, and molecular epidemiology of tet(X)-positive bacteria among humans, animals, and environmental niches in China: An epidemiological, and genomic-based study.</title>
        <authorList>
            <person name="Dong N."/>
            <person name="Zeng Y."/>
            <person name="Cai C."/>
            <person name="Sun C."/>
            <person name="Lu J."/>
            <person name="Liu C."/>
            <person name="Zhou H."/>
            <person name="Sun Q."/>
            <person name="Shu L."/>
            <person name="Wang H."/>
            <person name="Wang Y."/>
            <person name="Wang S."/>
            <person name="Wu C."/>
            <person name="Chan E.W."/>
            <person name="Chen G."/>
            <person name="Shen Z."/>
            <person name="Chen S."/>
            <person name="Zhang R."/>
        </authorList>
    </citation>
    <scope>NUCLEOTIDE SEQUENCE</scope>
    <source>
        <strain evidence="2">R1692</strain>
    </source>
</reference>
<sequence>MKKVFINAIGAIVLFGATWYLYDRKYPTDAFYLKALYCLFITFIIGIFILYFVTKLKKRQRKES</sequence>
<keyword evidence="1" id="KW-0472">Membrane</keyword>
<keyword evidence="1" id="KW-1133">Transmembrane helix</keyword>
<organism evidence="2 3">
    <name type="scientific">Sphingobacterium hotanense</name>
    <dbReference type="NCBI Taxonomy" id="649196"/>
    <lineage>
        <taxon>Bacteria</taxon>
        <taxon>Pseudomonadati</taxon>
        <taxon>Bacteroidota</taxon>
        <taxon>Sphingobacteriia</taxon>
        <taxon>Sphingobacteriales</taxon>
        <taxon>Sphingobacteriaceae</taxon>
        <taxon>Sphingobacterium</taxon>
    </lineage>
</organism>
<keyword evidence="3" id="KW-1185">Reference proteome</keyword>
<reference evidence="2" key="1">
    <citation type="submission" date="2020-06" db="EMBL/GenBank/DDBJ databases">
        <authorList>
            <person name="Dong N."/>
        </authorList>
    </citation>
    <scope>NUCLEOTIDE SEQUENCE</scope>
    <source>
        <strain evidence="2">R1692</strain>
    </source>
</reference>
<comment type="caution">
    <text evidence="2">The sequence shown here is derived from an EMBL/GenBank/DDBJ whole genome shotgun (WGS) entry which is preliminary data.</text>
</comment>
<dbReference type="EMBL" id="JACAGK010000036">
    <property type="protein sequence ID" value="MDM1049078.1"/>
    <property type="molecule type" value="Genomic_DNA"/>
</dbReference>
<dbReference type="Proteomes" id="UP001170954">
    <property type="component" value="Unassembled WGS sequence"/>
</dbReference>
<feature type="transmembrane region" description="Helical" evidence="1">
    <location>
        <begin position="34"/>
        <end position="53"/>
    </location>
</feature>
<evidence type="ECO:0000313" key="3">
    <source>
        <dbReference type="Proteomes" id="UP001170954"/>
    </source>
</evidence>
<name>A0ABT7NPZ4_9SPHI</name>